<dbReference type="PANTHER" id="PTHR30040">
    <property type="entry name" value="THIAMINE BIOSYNTHESIS LIPOPROTEIN APBE"/>
    <property type="match status" value="1"/>
</dbReference>
<evidence type="ECO:0000256" key="5">
    <source>
        <dbReference type="ARBA" id="ARBA00022679"/>
    </source>
</evidence>
<name>A0A1E8CGX5_9GAMM</name>
<keyword evidence="5 11" id="KW-0808">Transferase</keyword>
<dbReference type="STRING" id="1524254.PHACT_13080"/>
<sequence length="363" mass="40038">MKYLRRYSFTLAFLALFFAWVWLRPDSPAQVYQLDGETMGTRYSILVTSFPDDISDNELASGIEQRLYRIDRELMSTYAPESELSRFNRSAVGPWVEVSAELAEVVAQAQEISDLTDGYFDVTVGPLVDRWGFGPVQEMAGSPRIPTDAEITQLQAQVGYHQLEVSRDPPQLRKLADVRVDLSGIAKGFGADVIADYLDAVGLDSYFIEIGGELRVRGIKPDGSSWVPAIETPGQGAPQVHDIIVVDGQPLAIAGSGDYRNFFEQDGVRFSHEIDPFTGRPVTHDLAAVYIITDTAATADALATAFMVMGTERAFALSEQLNLAAYFINKRRAGEGFDSSHTSHFTRYLPDDDSTSAGNNREN</sequence>
<keyword evidence="7 11" id="KW-0274">FAD</keyword>
<keyword evidence="8 11" id="KW-0460">Magnesium</keyword>
<evidence type="ECO:0000256" key="12">
    <source>
        <dbReference type="PIRSR" id="PIRSR006268-2"/>
    </source>
</evidence>
<evidence type="ECO:0000313" key="15">
    <source>
        <dbReference type="Proteomes" id="UP000175669"/>
    </source>
</evidence>
<reference evidence="15" key="1">
    <citation type="submission" date="2016-07" db="EMBL/GenBank/DDBJ databases">
        <authorList>
            <person name="Florea S."/>
            <person name="Webb J.S."/>
            <person name="Jaromczyk J."/>
            <person name="Schardl C.L."/>
        </authorList>
    </citation>
    <scope>NUCLEOTIDE SEQUENCE [LARGE SCALE GENOMIC DNA]</scope>
    <source>
        <strain evidence="15">KCTC 42131</strain>
    </source>
</reference>
<evidence type="ECO:0000256" key="10">
    <source>
        <dbReference type="ARBA" id="ARBA00048540"/>
    </source>
</evidence>
<feature type="binding site" evidence="12">
    <location>
        <position position="304"/>
    </location>
    <ligand>
        <name>Mg(2+)</name>
        <dbReference type="ChEBI" id="CHEBI:18420"/>
    </ligand>
</feature>
<evidence type="ECO:0000256" key="8">
    <source>
        <dbReference type="ARBA" id="ARBA00022842"/>
    </source>
</evidence>
<feature type="binding site" evidence="12">
    <location>
        <position position="300"/>
    </location>
    <ligand>
        <name>Mg(2+)</name>
        <dbReference type="ChEBI" id="CHEBI:18420"/>
    </ligand>
</feature>
<evidence type="ECO:0000256" key="13">
    <source>
        <dbReference type="SAM" id="MobiDB-lite"/>
    </source>
</evidence>
<organism evidence="14 15">
    <name type="scientific">Pseudohongiella acticola</name>
    <dbReference type="NCBI Taxonomy" id="1524254"/>
    <lineage>
        <taxon>Bacteria</taxon>
        <taxon>Pseudomonadati</taxon>
        <taxon>Pseudomonadota</taxon>
        <taxon>Gammaproteobacteria</taxon>
        <taxon>Pseudomonadales</taxon>
        <taxon>Pseudohongiellaceae</taxon>
        <taxon>Pseudohongiella</taxon>
    </lineage>
</organism>
<dbReference type="Pfam" id="PF02424">
    <property type="entry name" value="ApbE"/>
    <property type="match status" value="1"/>
</dbReference>
<keyword evidence="4 11" id="KW-0285">Flavoprotein</keyword>
<keyword evidence="15" id="KW-1185">Reference proteome</keyword>
<dbReference type="InterPro" id="IPR024932">
    <property type="entry name" value="ApbE"/>
</dbReference>
<evidence type="ECO:0000256" key="11">
    <source>
        <dbReference type="PIRNR" id="PIRNR006268"/>
    </source>
</evidence>
<keyword evidence="6 11" id="KW-0479">Metal-binding</keyword>
<dbReference type="AlphaFoldDB" id="A0A1E8CGX5"/>
<dbReference type="InterPro" id="IPR003374">
    <property type="entry name" value="ApbE-like_sf"/>
</dbReference>
<dbReference type="RefSeq" id="WP_070118727.1">
    <property type="nucleotide sequence ID" value="NZ_MASR01000002.1"/>
</dbReference>
<proteinExistence type="inferred from homology"/>
<evidence type="ECO:0000256" key="2">
    <source>
        <dbReference type="ARBA" id="ARBA00011955"/>
    </source>
</evidence>
<comment type="catalytic activity">
    <reaction evidence="10 11">
        <text>L-threonyl-[protein] + FAD = FMN-L-threonyl-[protein] + AMP + H(+)</text>
        <dbReference type="Rhea" id="RHEA:36847"/>
        <dbReference type="Rhea" id="RHEA-COMP:11060"/>
        <dbReference type="Rhea" id="RHEA-COMP:11061"/>
        <dbReference type="ChEBI" id="CHEBI:15378"/>
        <dbReference type="ChEBI" id="CHEBI:30013"/>
        <dbReference type="ChEBI" id="CHEBI:57692"/>
        <dbReference type="ChEBI" id="CHEBI:74257"/>
        <dbReference type="ChEBI" id="CHEBI:456215"/>
        <dbReference type="EC" id="2.7.1.180"/>
    </reaction>
</comment>
<dbReference type="GO" id="GO:0046872">
    <property type="term" value="F:metal ion binding"/>
    <property type="evidence" value="ECO:0007669"/>
    <property type="project" value="UniProtKB-UniRule"/>
</dbReference>
<dbReference type="OrthoDB" id="9778595at2"/>
<evidence type="ECO:0000256" key="4">
    <source>
        <dbReference type="ARBA" id="ARBA00022630"/>
    </source>
</evidence>
<evidence type="ECO:0000313" key="14">
    <source>
        <dbReference type="EMBL" id="OFE11477.1"/>
    </source>
</evidence>
<dbReference type="GO" id="GO:0016740">
    <property type="term" value="F:transferase activity"/>
    <property type="evidence" value="ECO:0007669"/>
    <property type="project" value="UniProtKB-UniRule"/>
</dbReference>
<dbReference type="PANTHER" id="PTHR30040:SF2">
    <property type="entry name" value="FAD:PROTEIN FMN TRANSFERASE"/>
    <property type="match status" value="1"/>
</dbReference>
<comment type="similarity">
    <text evidence="1 11">Belongs to the ApbE family.</text>
</comment>
<evidence type="ECO:0000256" key="9">
    <source>
        <dbReference type="ARBA" id="ARBA00031306"/>
    </source>
</evidence>
<dbReference type="PIRSF" id="PIRSF006268">
    <property type="entry name" value="ApbE"/>
    <property type="match status" value="1"/>
</dbReference>
<dbReference type="Proteomes" id="UP000175669">
    <property type="component" value="Unassembled WGS sequence"/>
</dbReference>
<comment type="cofactor">
    <cofactor evidence="12">
        <name>Mg(2+)</name>
        <dbReference type="ChEBI" id="CHEBI:18420"/>
    </cofactor>
    <cofactor evidence="12">
        <name>Mn(2+)</name>
        <dbReference type="ChEBI" id="CHEBI:29035"/>
    </cofactor>
    <text evidence="12">Magnesium. Can also use manganese.</text>
</comment>
<dbReference type="EMBL" id="MASR01000002">
    <property type="protein sequence ID" value="OFE11477.1"/>
    <property type="molecule type" value="Genomic_DNA"/>
</dbReference>
<feature type="binding site" evidence="12">
    <location>
        <position position="184"/>
    </location>
    <ligand>
        <name>Mg(2+)</name>
        <dbReference type="ChEBI" id="CHEBI:18420"/>
    </ligand>
</feature>
<evidence type="ECO:0000256" key="6">
    <source>
        <dbReference type="ARBA" id="ARBA00022723"/>
    </source>
</evidence>
<evidence type="ECO:0000256" key="1">
    <source>
        <dbReference type="ARBA" id="ARBA00008282"/>
    </source>
</evidence>
<evidence type="ECO:0000256" key="3">
    <source>
        <dbReference type="ARBA" id="ARBA00016337"/>
    </source>
</evidence>
<comment type="caution">
    <text evidence="14">The sequence shown here is derived from an EMBL/GenBank/DDBJ whole genome shotgun (WGS) entry which is preliminary data.</text>
</comment>
<evidence type="ECO:0000256" key="7">
    <source>
        <dbReference type="ARBA" id="ARBA00022827"/>
    </source>
</evidence>
<dbReference type="Gene3D" id="3.10.520.10">
    <property type="entry name" value="ApbE-like domains"/>
    <property type="match status" value="1"/>
</dbReference>
<dbReference type="SUPFAM" id="SSF143631">
    <property type="entry name" value="ApbE-like"/>
    <property type="match status" value="1"/>
</dbReference>
<dbReference type="EC" id="2.7.1.180" evidence="2 11"/>
<gene>
    <name evidence="14" type="ORF">PHACT_13080</name>
</gene>
<protein>
    <recommendedName>
        <fullName evidence="3 11">FAD:protein FMN transferase</fullName>
        <ecNumber evidence="2 11">2.7.1.180</ecNumber>
    </recommendedName>
    <alternativeName>
        <fullName evidence="9 11">Flavin transferase</fullName>
    </alternativeName>
</protein>
<feature type="region of interest" description="Disordered" evidence="13">
    <location>
        <begin position="336"/>
        <end position="363"/>
    </location>
</feature>
<accession>A0A1E8CGX5</accession>